<dbReference type="InterPro" id="IPR011009">
    <property type="entry name" value="Kinase-like_dom_sf"/>
</dbReference>
<dbReference type="InterPro" id="IPR000719">
    <property type="entry name" value="Prot_kinase_dom"/>
</dbReference>
<dbReference type="Gene3D" id="1.10.510.10">
    <property type="entry name" value="Transferase(Phosphotransferase) domain 1"/>
    <property type="match status" value="1"/>
</dbReference>
<feature type="domain" description="Protein kinase" evidence="1">
    <location>
        <begin position="1"/>
        <end position="266"/>
    </location>
</feature>
<name>A0A1J4KD05_9EUKA</name>
<evidence type="ECO:0000313" key="2">
    <source>
        <dbReference type="EMBL" id="OHT09305.1"/>
    </source>
</evidence>
<dbReference type="GO" id="GO:0004672">
    <property type="term" value="F:protein kinase activity"/>
    <property type="evidence" value="ECO:0007669"/>
    <property type="project" value="InterPro"/>
</dbReference>
<dbReference type="GeneID" id="94836949"/>
<accession>A0A1J4KD05</accession>
<comment type="caution">
    <text evidence="2">The sequence shown here is derived from an EMBL/GenBank/DDBJ whole genome shotgun (WGS) entry which is preliminary data.</text>
</comment>
<gene>
    <name evidence="2" type="ORF">TRFO_21877</name>
</gene>
<keyword evidence="3" id="KW-1185">Reference proteome</keyword>
<evidence type="ECO:0000259" key="1">
    <source>
        <dbReference type="PROSITE" id="PS50011"/>
    </source>
</evidence>
<dbReference type="SUPFAM" id="SSF56112">
    <property type="entry name" value="Protein kinase-like (PK-like)"/>
    <property type="match status" value="1"/>
</dbReference>
<proteinExistence type="predicted"/>
<dbReference type="RefSeq" id="XP_068362441.1">
    <property type="nucleotide sequence ID" value="XM_068502245.1"/>
</dbReference>
<evidence type="ECO:0000313" key="3">
    <source>
        <dbReference type="Proteomes" id="UP000179807"/>
    </source>
</evidence>
<dbReference type="Proteomes" id="UP000179807">
    <property type="component" value="Unassembled WGS sequence"/>
</dbReference>
<protein>
    <recommendedName>
        <fullName evidence="1">Protein kinase domain-containing protein</fullName>
    </recommendedName>
</protein>
<dbReference type="GO" id="GO:0005524">
    <property type="term" value="F:ATP binding"/>
    <property type="evidence" value="ECO:0007669"/>
    <property type="project" value="InterPro"/>
</dbReference>
<dbReference type="AlphaFoldDB" id="A0A1J4KD05"/>
<dbReference type="EMBL" id="MLAK01000643">
    <property type="protein sequence ID" value="OHT09305.1"/>
    <property type="molecule type" value="Genomic_DNA"/>
</dbReference>
<organism evidence="2 3">
    <name type="scientific">Tritrichomonas foetus</name>
    <dbReference type="NCBI Taxonomy" id="1144522"/>
    <lineage>
        <taxon>Eukaryota</taxon>
        <taxon>Metamonada</taxon>
        <taxon>Parabasalia</taxon>
        <taxon>Tritrichomonadida</taxon>
        <taxon>Tritrichomonadidae</taxon>
        <taxon>Tritrichomonas</taxon>
    </lineage>
</organism>
<dbReference type="VEuPathDB" id="TrichDB:TRFO_21877"/>
<dbReference type="PROSITE" id="PS50011">
    <property type="entry name" value="PROTEIN_KINASE_DOM"/>
    <property type="match status" value="1"/>
</dbReference>
<reference evidence="2" key="1">
    <citation type="submission" date="2016-10" db="EMBL/GenBank/DDBJ databases">
        <authorList>
            <person name="Benchimol M."/>
            <person name="Almeida L.G."/>
            <person name="Vasconcelos A.T."/>
            <person name="Perreira-Neves A."/>
            <person name="Rosa I.A."/>
            <person name="Tasca T."/>
            <person name="Bogo M.R."/>
            <person name="de Souza W."/>
        </authorList>
    </citation>
    <scope>NUCLEOTIDE SEQUENCE [LARGE SCALE GENOMIC DNA]</scope>
    <source>
        <strain evidence="2">K</strain>
    </source>
</reference>
<sequence>MIKSAFPRTRCRTGTHIYIVIIRIFNSAYNLASSTIDRICKIHNILNHQGNGKMYFQTLETYQNKETNIQLLIFEYYPKTDFKKMMEENFDEYYLKAVPSFIIEGLNCLQQLKNKQVCHHDICLENIHFQYDWKEEKADFKLLNFTFATCLDLEIPNTNEKYSHKVSIETRHNYMQAGDNDQDYYLYDLWDFGIAAFSIINFDENDQKSLIKELSQNPKTIQWIPMFKNLHQKYQDLCFIINKLFALIFNGRESIEYVISEFTNFLVDHKDIKCANYFSNLLYQKCVSVI</sequence>